<accession>A0ABT7BDF3</accession>
<gene>
    <name evidence="3" type="ORF">PMG25_24245</name>
</gene>
<organism evidence="3 4">
    <name type="scientific">Roseofilum capinflatum BLCC-M114</name>
    <dbReference type="NCBI Taxonomy" id="3022440"/>
    <lineage>
        <taxon>Bacteria</taxon>
        <taxon>Bacillati</taxon>
        <taxon>Cyanobacteriota</taxon>
        <taxon>Cyanophyceae</taxon>
        <taxon>Desertifilales</taxon>
        <taxon>Desertifilaceae</taxon>
        <taxon>Roseofilum</taxon>
        <taxon>Roseofilum capinflatum</taxon>
    </lineage>
</organism>
<dbReference type="EMBL" id="JAQOSO010000120">
    <property type="protein sequence ID" value="MDJ1177210.1"/>
    <property type="molecule type" value="Genomic_DNA"/>
</dbReference>
<evidence type="ECO:0000256" key="2">
    <source>
        <dbReference type="SAM" id="SignalP"/>
    </source>
</evidence>
<evidence type="ECO:0000313" key="3">
    <source>
        <dbReference type="EMBL" id="MDJ1177210.1"/>
    </source>
</evidence>
<protein>
    <submittedName>
        <fullName evidence="3">Spy/CpxP family protein refolding chaperone</fullName>
    </submittedName>
</protein>
<dbReference type="Pfam" id="PF07813">
    <property type="entry name" value="LTXXQ"/>
    <property type="match status" value="1"/>
</dbReference>
<evidence type="ECO:0000256" key="1">
    <source>
        <dbReference type="SAM" id="MobiDB-lite"/>
    </source>
</evidence>
<dbReference type="CDD" id="cd09916">
    <property type="entry name" value="CpxP_like"/>
    <property type="match status" value="1"/>
</dbReference>
<dbReference type="InterPro" id="IPR012899">
    <property type="entry name" value="LTXXQ"/>
</dbReference>
<dbReference type="Gene3D" id="1.20.120.1490">
    <property type="match status" value="1"/>
</dbReference>
<feature type="region of interest" description="Disordered" evidence="1">
    <location>
        <begin position="23"/>
        <end position="50"/>
    </location>
</feature>
<feature type="chain" id="PRO_5045250942" evidence="2">
    <location>
        <begin position="24"/>
        <end position="177"/>
    </location>
</feature>
<name>A0ABT7BDF3_9CYAN</name>
<feature type="compositionally biased region" description="Low complexity" evidence="1">
    <location>
        <begin position="155"/>
        <end position="171"/>
    </location>
</feature>
<reference evidence="3 4" key="1">
    <citation type="submission" date="2023-01" db="EMBL/GenBank/DDBJ databases">
        <title>Novel diversity within Roseofilum (Cyanobacteria; Desertifilaceae) from marine benthic mats with descriptions of four novel species.</title>
        <authorList>
            <person name="Wang Y."/>
            <person name="Berthold D.E."/>
            <person name="Hu J."/>
            <person name="Lefler F.W."/>
            <person name="Laughinghouse H.D. IV."/>
        </authorList>
    </citation>
    <scope>NUCLEOTIDE SEQUENCE [LARGE SCALE GENOMIC DNA]</scope>
    <source>
        <strain evidence="3 4">BLCC-M114</strain>
    </source>
</reference>
<keyword evidence="4" id="KW-1185">Reference proteome</keyword>
<evidence type="ECO:0000313" key="4">
    <source>
        <dbReference type="Proteomes" id="UP001235849"/>
    </source>
</evidence>
<feature type="region of interest" description="Disordered" evidence="1">
    <location>
        <begin position="147"/>
        <end position="177"/>
    </location>
</feature>
<keyword evidence="2" id="KW-0732">Signal</keyword>
<dbReference type="Proteomes" id="UP001235849">
    <property type="component" value="Unassembled WGS sequence"/>
</dbReference>
<sequence>MSIARVCAVTLTVLVLGGGMAQAQPHGNWDRQGTMIAQRGGPGQRGPNPQGRLMQQLNLSEQQQQQIQAIRERYEPQLSQSREATQQAREQLRNLMTGNANENQIRAQHQQVQQLAQQMGNLHFESMMEIRGVLDESQRQQFGEMMNQRRDRFSNGPGNRRGNRPGGNNRNLDNSQF</sequence>
<comment type="caution">
    <text evidence="3">The sequence shown here is derived from an EMBL/GenBank/DDBJ whole genome shotgun (WGS) entry which is preliminary data.</text>
</comment>
<proteinExistence type="predicted"/>
<feature type="signal peptide" evidence="2">
    <location>
        <begin position="1"/>
        <end position="23"/>
    </location>
</feature>